<dbReference type="GO" id="GO:0005975">
    <property type="term" value="P:carbohydrate metabolic process"/>
    <property type="evidence" value="ECO:0007669"/>
    <property type="project" value="InterPro"/>
</dbReference>
<evidence type="ECO:0000313" key="4">
    <source>
        <dbReference type="Proteomes" id="UP000185772"/>
    </source>
</evidence>
<dbReference type="EMBL" id="MSKM01000050">
    <property type="protein sequence ID" value="OLO51589.1"/>
    <property type="molecule type" value="Genomic_DNA"/>
</dbReference>
<keyword evidence="3" id="KW-0808">Transferase</keyword>
<feature type="domain" description="Glycosyltransferase family 28 N-terminal" evidence="1">
    <location>
        <begin position="16"/>
        <end position="143"/>
    </location>
</feature>
<evidence type="ECO:0000259" key="1">
    <source>
        <dbReference type="Pfam" id="PF03033"/>
    </source>
</evidence>
<reference evidence="3 4" key="1">
    <citation type="submission" date="2016-12" db="EMBL/GenBank/DDBJ databases">
        <title>Genomic comparison of strains in the 'Actinomyces naeslundii' group.</title>
        <authorList>
            <person name="Mughal S.R."/>
            <person name="Do T."/>
            <person name="Gilbert S.C."/>
            <person name="Witherden E.A."/>
            <person name="Didelot X."/>
            <person name="Beighton D."/>
        </authorList>
    </citation>
    <scope>NUCLEOTIDE SEQUENCE [LARGE SCALE GENOMIC DNA]</scope>
    <source>
        <strain evidence="3 4">MMRCO6-1</strain>
    </source>
</reference>
<protein>
    <submittedName>
        <fullName evidence="3">Glycosyl transferase family 28</fullName>
    </submittedName>
</protein>
<accession>A0A1Q8VU08</accession>
<dbReference type="GO" id="GO:0008194">
    <property type="term" value="F:UDP-glycosyltransferase activity"/>
    <property type="evidence" value="ECO:0007669"/>
    <property type="project" value="InterPro"/>
</dbReference>
<organism evidence="3 4">
    <name type="scientific">Actinomyces oris</name>
    <dbReference type="NCBI Taxonomy" id="544580"/>
    <lineage>
        <taxon>Bacteria</taxon>
        <taxon>Bacillati</taxon>
        <taxon>Actinomycetota</taxon>
        <taxon>Actinomycetes</taxon>
        <taxon>Actinomycetales</taxon>
        <taxon>Actinomycetaceae</taxon>
        <taxon>Actinomyces</taxon>
    </lineage>
</organism>
<gene>
    <name evidence="3" type="ORF">BKH27_11950</name>
</gene>
<dbReference type="Gene3D" id="3.40.50.2000">
    <property type="entry name" value="Glycogen Phosphorylase B"/>
    <property type="match status" value="2"/>
</dbReference>
<dbReference type="PANTHER" id="PTHR48050:SF13">
    <property type="entry name" value="STEROL 3-BETA-GLUCOSYLTRANSFERASE UGT80A2"/>
    <property type="match status" value="1"/>
</dbReference>
<proteinExistence type="predicted"/>
<evidence type="ECO:0000259" key="2">
    <source>
        <dbReference type="Pfam" id="PF06722"/>
    </source>
</evidence>
<dbReference type="InterPro" id="IPR004276">
    <property type="entry name" value="GlycoTrans_28_N"/>
</dbReference>
<evidence type="ECO:0000313" key="3">
    <source>
        <dbReference type="EMBL" id="OLO51589.1"/>
    </source>
</evidence>
<feature type="domain" description="Erythromycin biosynthesis protein CIII-like C-terminal" evidence="2">
    <location>
        <begin position="303"/>
        <end position="363"/>
    </location>
</feature>
<dbReference type="InterPro" id="IPR010610">
    <property type="entry name" value="EryCIII-like_C"/>
</dbReference>
<dbReference type="SUPFAM" id="SSF53756">
    <property type="entry name" value="UDP-Glycosyltransferase/glycogen phosphorylase"/>
    <property type="match status" value="1"/>
</dbReference>
<dbReference type="Pfam" id="PF06722">
    <property type="entry name" value="EryCIII-like_C"/>
    <property type="match status" value="1"/>
</dbReference>
<dbReference type="Proteomes" id="UP000185772">
    <property type="component" value="Unassembled WGS sequence"/>
</dbReference>
<dbReference type="GO" id="GO:0033072">
    <property type="term" value="P:vancomycin biosynthetic process"/>
    <property type="evidence" value="ECO:0007669"/>
    <property type="project" value="UniProtKB-ARBA"/>
</dbReference>
<dbReference type="AlphaFoldDB" id="A0A1Q8VU08"/>
<dbReference type="RefSeq" id="WP_070659695.1">
    <property type="nucleotide sequence ID" value="NZ_JASPEZ010000014.1"/>
</dbReference>
<name>A0A1Q8VU08_9ACTO</name>
<dbReference type="FunFam" id="3.40.50.2000:FF:000009">
    <property type="entry name" value="Sterol 3-beta-glucosyltransferase UGT80A2"/>
    <property type="match status" value="1"/>
</dbReference>
<comment type="caution">
    <text evidence="3">The sequence shown here is derived from an EMBL/GenBank/DDBJ whole genome shotgun (WGS) entry which is preliminary data.</text>
</comment>
<dbReference type="Pfam" id="PF03033">
    <property type="entry name" value="Glyco_transf_28"/>
    <property type="match status" value="1"/>
</dbReference>
<dbReference type="PANTHER" id="PTHR48050">
    <property type="entry name" value="STEROL 3-BETA-GLUCOSYLTRANSFERASE"/>
    <property type="match status" value="1"/>
</dbReference>
<sequence>MSTTDSSSLIAGCRALLITTGSRGDVQPFLVLAHALAEAGACPVVAAPRRFDNLAARFGVEFIGLDDSILDLQDELVGAGPVRAVRSLGRIRPLMRRWLDDLAELAHGESGRADIVVFTQKALGGASVAERLKVPGLPAQLIPTGPPTSAFRAPFAPVGTPRLLYRASWLLVGAAEAPWRRMVAQWRSARLGLKTSPIPFSRIVASRGILSAWSPRLLAAPPEWRSSQSPLGFWRSRDTRTLPPDVERFLAAGPPPVVIGFGSMRHDDPTRLAREVMDGLRRAGRRGILLAGWSGLSASGGGDVLAVEEAPLDGLLPRAAAIVHHGGVGTVGAALHSGTPQVISPFFGDQPFWAGRLRELGVAPRPLMRITGEALAERLRAADALADTAGALGEVMADEDGCAAAIARINQVLSRGGSVGSR</sequence>
<dbReference type="CDD" id="cd03784">
    <property type="entry name" value="GT1_Gtf-like"/>
    <property type="match status" value="1"/>
</dbReference>
<dbReference type="InterPro" id="IPR002213">
    <property type="entry name" value="UDP_glucos_trans"/>
</dbReference>
<dbReference type="GO" id="GO:0016758">
    <property type="term" value="F:hexosyltransferase activity"/>
    <property type="evidence" value="ECO:0007669"/>
    <property type="project" value="InterPro"/>
</dbReference>
<dbReference type="InterPro" id="IPR050426">
    <property type="entry name" value="Glycosyltransferase_28"/>
</dbReference>